<protein>
    <submittedName>
        <fullName evidence="1">Uncharacterized protein</fullName>
    </submittedName>
</protein>
<reference evidence="1" key="1">
    <citation type="journal article" date="2020" name="Nature">
        <title>Giant virus diversity and host interactions through global metagenomics.</title>
        <authorList>
            <person name="Schulz F."/>
            <person name="Roux S."/>
            <person name="Paez-Espino D."/>
            <person name="Jungbluth S."/>
            <person name="Walsh D.A."/>
            <person name="Denef V.J."/>
            <person name="McMahon K.D."/>
            <person name="Konstantinidis K.T."/>
            <person name="Eloe-Fadrosh E.A."/>
            <person name="Kyrpides N.C."/>
            <person name="Woyke T."/>
        </authorList>
    </citation>
    <scope>NUCLEOTIDE SEQUENCE</scope>
    <source>
        <strain evidence="1">GVMAG-M-3300017651-5</strain>
    </source>
</reference>
<name>A0A6C0BLD8_9ZZZZ</name>
<evidence type="ECO:0000313" key="1">
    <source>
        <dbReference type="EMBL" id="QHS93197.1"/>
    </source>
</evidence>
<dbReference type="EMBL" id="MN739200">
    <property type="protein sequence ID" value="QHS93197.1"/>
    <property type="molecule type" value="Genomic_DNA"/>
</dbReference>
<accession>A0A6C0BLD8</accession>
<organism evidence="1">
    <name type="scientific">viral metagenome</name>
    <dbReference type="NCBI Taxonomy" id="1070528"/>
    <lineage>
        <taxon>unclassified sequences</taxon>
        <taxon>metagenomes</taxon>
        <taxon>organismal metagenomes</taxon>
    </lineage>
</organism>
<sequence length="59" mass="6996">MIDHVWIGLWILGRQRDSQTYSITVIYSQNWTRQLVRKGGFSRDQDRRETVRLAFNLGG</sequence>
<proteinExistence type="predicted"/>
<dbReference type="AlphaFoldDB" id="A0A6C0BLD8"/>